<keyword evidence="2" id="KW-1133">Transmembrane helix</keyword>
<keyword evidence="4" id="KW-1185">Reference proteome</keyword>
<accession>A0A5D2YG90</accession>
<evidence type="ECO:0000256" key="1">
    <source>
        <dbReference type="SAM" id="MobiDB-lite"/>
    </source>
</evidence>
<dbReference type="AlphaFoldDB" id="A0A5D2YG90"/>
<evidence type="ECO:0000313" key="4">
    <source>
        <dbReference type="Proteomes" id="UP000323597"/>
    </source>
</evidence>
<feature type="compositionally biased region" description="Basic residues" evidence="1">
    <location>
        <begin position="7"/>
        <end position="20"/>
    </location>
</feature>
<evidence type="ECO:0000256" key="2">
    <source>
        <dbReference type="SAM" id="Phobius"/>
    </source>
</evidence>
<protein>
    <submittedName>
        <fullName evidence="3">Uncharacterized protein</fullName>
    </submittedName>
</protein>
<keyword evidence="2" id="KW-0472">Membrane</keyword>
<organism evidence="3 4">
    <name type="scientific">Gossypium mustelinum</name>
    <name type="common">Cotton</name>
    <name type="synonym">Gossypium caicoense</name>
    <dbReference type="NCBI Taxonomy" id="34275"/>
    <lineage>
        <taxon>Eukaryota</taxon>
        <taxon>Viridiplantae</taxon>
        <taxon>Streptophyta</taxon>
        <taxon>Embryophyta</taxon>
        <taxon>Tracheophyta</taxon>
        <taxon>Spermatophyta</taxon>
        <taxon>Magnoliopsida</taxon>
        <taxon>eudicotyledons</taxon>
        <taxon>Gunneridae</taxon>
        <taxon>Pentapetalae</taxon>
        <taxon>rosids</taxon>
        <taxon>malvids</taxon>
        <taxon>Malvales</taxon>
        <taxon>Malvaceae</taxon>
        <taxon>Malvoideae</taxon>
        <taxon>Gossypium</taxon>
    </lineage>
</organism>
<dbReference type="EMBL" id="CM017643">
    <property type="protein sequence ID" value="TYJ24141.1"/>
    <property type="molecule type" value="Genomic_DNA"/>
</dbReference>
<name>A0A5D2YG90_GOSMU</name>
<dbReference type="Proteomes" id="UP000323597">
    <property type="component" value="Chromosome A08"/>
</dbReference>
<feature type="transmembrane region" description="Helical" evidence="2">
    <location>
        <begin position="71"/>
        <end position="95"/>
    </location>
</feature>
<gene>
    <name evidence="3" type="ORF">E1A91_A08G240600v1</name>
</gene>
<feature type="transmembrane region" description="Helical" evidence="2">
    <location>
        <begin position="28"/>
        <end position="51"/>
    </location>
</feature>
<proteinExistence type="predicted"/>
<feature type="region of interest" description="Disordered" evidence="1">
    <location>
        <begin position="1"/>
        <end position="20"/>
    </location>
</feature>
<keyword evidence="2" id="KW-0812">Transmembrane</keyword>
<reference evidence="3 4" key="1">
    <citation type="submission" date="2019-07" db="EMBL/GenBank/DDBJ databases">
        <title>WGS assembly of Gossypium mustelinum.</title>
        <authorList>
            <person name="Chen Z.J."/>
            <person name="Sreedasyam A."/>
            <person name="Ando A."/>
            <person name="Song Q."/>
            <person name="De L."/>
            <person name="Hulse-Kemp A."/>
            <person name="Ding M."/>
            <person name="Ye W."/>
            <person name="Kirkbride R."/>
            <person name="Jenkins J."/>
            <person name="Plott C."/>
            <person name="Lovell J."/>
            <person name="Lin Y.-M."/>
            <person name="Vaughn R."/>
            <person name="Liu B."/>
            <person name="Li W."/>
            <person name="Simpson S."/>
            <person name="Scheffler B."/>
            <person name="Saski C."/>
            <person name="Grover C."/>
            <person name="Hu G."/>
            <person name="Conover J."/>
            <person name="Carlson J."/>
            <person name="Shu S."/>
            <person name="Boston L."/>
            <person name="Williams M."/>
            <person name="Peterson D."/>
            <person name="Mcgee K."/>
            <person name="Jones D."/>
            <person name="Wendel J."/>
            <person name="Stelly D."/>
            <person name="Grimwood J."/>
            <person name="Schmutz J."/>
        </authorList>
    </citation>
    <scope>NUCLEOTIDE SEQUENCE [LARGE SCALE GENOMIC DNA]</scope>
    <source>
        <strain evidence="3">1408120.09</strain>
    </source>
</reference>
<sequence length="106" mass="12796">MKIMRSNQKKTKKKGKKTKGIRKKEIKINLSFFLLFCFSIFNTCLTVFFFFSKQNNNQRKKKLKIPLFYMGWQRVVGGSLKFQIFLFSFFFLIWVRVKLGYWVLGV</sequence>
<evidence type="ECO:0000313" key="3">
    <source>
        <dbReference type="EMBL" id="TYJ24141.1"/>
    </source>
</evidence>